<keyword evidence="2" id="KW-1185">Reference proteome</keyword>
<evidence type="ECO:0000313" key="1">
    <source>
        <dbReference type="EMBL" id="MDX8045985.1"/>
    </source>
</evidence>
<protein>
    <submittedName>
        <fullName evidence="1">5-formyltetrahydrofolate cyclo-ligase</fullName>
        <ecNumber evidence="1">6.3.3.2</ecNumber>
    </submittedName>
</protein>
<evidence type="ECO:0000313" key="2">
    <source>
        <dbReference type="Proteomes" id="UP001277972"/>
    </source>
</evidence>
<gene>
    <name evidence="1" type="ORF">SH601_08285</name>
</gene>
<keyword evidence="1" id="KW-0436">Ligase</keyword>
<organism evidence="1 2">
    <name type="scientific">Gracilibacillus pellucidus</name>
    <dbReference type="NCBI Taxonomy" id="3095368"/>
    <lineage>
        <taxon>Bacteria</taxon>
        <taxon>Bacillati</taxon>
        <taxon>Bacillota</taxon>
        <taxon>Bacilli</taxon>
        <taxon>Bacillales</taxon>
        <taxon>Bacillaceae</taxon>
        <taxon>Gracilibacillus</taxon>
    </lineage>
</organism>
<dbReference type="EC" id="6.3.3.2" evidence="1"/>
<name>A0ACC6M4U4_9BACI</name>
<dbReference type="Proteomes" id="UP001277972">
    <property type="component" value="Unassembled WGS sequence"/>
</dbReference>
<accession>A0ACC6M4U4</accession>
<proteinExistence type="predicted"/>
<reference evidence="1" key="1">
    <citation type="submission" date="2023-11" db="EMBL/GenBank/DDBJ databases">
        <title>Gracilibacillus pellucida a moderately halophilic bacterium isolated from saline soil in Xinjiang province.</title>
        <authorList>
            <person name="Zhang Z."/>
            <person name="Tan F."/>
            <person name="Wang Y."/>
            <person name="Xia M."/>
        </authorList>
    </citation>
    <scope>NUCLEOTIDE SEQUENCE</scope>
    <source>
        <strain evidence="1">S3-1-1</strain>
    </source>
</reference>
<comment type="caution">
    <text evidence="1">The sequence shown here is derived from an EMBL/GenBank/DDBJ whole genome shotgun (WGS) entry which is preliminary data.</text>
</comment>
<dbReference type="EMBL" id="JAWZSR010000004">
    <property type="protein sequence ID" value="MDX8045985.1"/>
    <property type="molecule type" value="Genomic_DNA"/>
</dbReference>
<sequence length="188" mass="21848">MNKKTTQRNEVISHWQELENREQLEEKLQQRLFDLAEWKEANVIATTIAKGVEWNTEQIIYHAWQEGKKVAIPKSNPIDHTMKFYLYSEDDQLEKVWKDILEPIEASSTYISEDGIDLLIVPGIVFNKQGFRIGFGGGFYDRFLKGYTGVTVSLVANFQLMKNMLIEEHDQSVDILLTNFGKVYCKHT</sequence>